<organism evidence="2 3">
    <name type="scientific">Nocardioides daeguensis</name>
    <dbReference type="NCBI Taxonomy" id="908359"/>
    <lineage>
        <taxon>Bacteria</taxon>
        <taxon>Bacillati</taxon>
        <taxon>Actinomycetota</taxon>
        <taxon>Actinomycetes</taxon>
        <taxon>Propionibacteriales</taxon>
        <taxon>Nocardioidaceae</taxon>
        <taxon>Nocardioides</taxon>
    </lineage>
</organism>
<name>A0ABP6VRL7_9ACTN</name>
<dbReference type="PANTHER" id="PTHR30005:SF13">
    <property type="entry name" value="EXOPOLYPHOSPHATASE 2"/>
    <property type="match status" value="1"/>
</dbReference>
<evidence type="ECO:0000259" key="1">
    <source>
        <dbReference type="Pfam" id="PF02541"/>
    </source>
</evidence>
<keyword evidence="3" id="KW-1185">Reference proteome</keyword>
<dbReference type="Proteomes" id="UP001500301">
    <property type="component" value="Unassembled WGS sequence"/>
</dbReference>
<dbReference type="InterPro" id="IPR050273">
    <property type="entry name" value="GppA/Ppx_hydrolase"/>
</dbReference>
<dbReference type="CDD" id="cd24054">
    <property type="entry name" value="ASKHA_NBD_AaPPX-GppA_MtPPX2-like"/>
    <property type="match status" value="1"/>
</dbReference>
<dbReference type="PANTHER" id="PTHR30005">
    <property type="entry name" value="EXOPOLYPHOSPHATASE"/>
    <property type="match status" value="1"/>
</dbReference>
<protein>
    <submittedName>
        <fullName evidence="2">Ppx/GppA phosphatase family protein</fullName>
    </submittedName>
</protein>
<reference evidence="3" key="1">
    <citation type="journal article" date="2019" name="Int. J. Syst. Evol. Microbiol.">
        <title>The Global Catalogue of Microorganisms (GCM) 10K type strain sequencing project: providing services to taxonomists for standard genome sequencing and annotation.</title>
        <authorList>
            <consortium name="The Broad Institute Genomics Platform"/>
            <consortium name="The Broad Institute Genome Sequencing Center for Infectious Disease"/>
            <person name="Wu L."/>
            <person name="Ma J."/>
        </authorList>
    </citation>
    <scope>NUCLEOTIDE SEQUENCE [LARGE SCALE GENOMIC DNA]</scope>
    <source>
        <strain evidence="3">JCM 17460</strain>
    </source>
</reference>
<dbReference type="Pfam" id="PF02541">
    <property type="entry name" value="Ppx-GppA"/>
    <property type="match status" value="1"/>
</dbReference>
<sequence>MSDPVAAIDCGTNTIKLLVGDPANEPDRVRRESRMIRLGQGVDATGRLAPEALERAWAAIDEYAAIIGSAGIGADRIRFCATSATRDAANAAQFTAGVHARLGIDPEVLSGEEEARLAFDGAVRGLTAASVELIGPALVVDIGGGSTELILGDPATGPNAAHSMDIGSVRLHERHVRHDPITPDEVAAVVADVDAALDACPVDPALARSVLAVAGTNTTIAAGTLGLAAYDRDLIHARVLAVPDVLAQVDRLLAMSVAERRALGWMHPGRADVIDAGALILARVLARLSVAQVVVAETDILDGIAWSLVS</sequence>
<dbReference type="RefSeq" id="WP_218235208.1">
    <property type="nucleotide sequence ID" value="NZ_BAABBB010000015.1"/>
</dbReference>
<accession>A0ABP6VRL7</accession>
<feature type="domain" description="Ppx/GppA phosphatase N-terminal" evidence="1">
    <location>
        <begin position="28"/>
        <end position="307"/>
    </location>
</feature>
<dbReference type="EMBL" id="BAABBB010000015">
    <property type="protein sequence ID" value="GAA3540259.1"/>
    <property type="molecule type" value="Genomic_DNA"/>
</dbReference>
<proteinExistence type="predicted"/>
<evidence type="ECO:0000313" key="3">
    <source>
        <dbReference type="Proteomes" id="UP001500301"/>
    </source>
</evidence>
<comment type="caution">
    <text evidence="2">The sequence shown here is derived from an EMBL/GenBank/DDBJ whole genome shotgun (WGS) entry which is preliminary data.</text>
</comment>
<dbReference type="InterPro" id="IPR003695">
    <property type="entry name" value="Ppx_GppA_N"/>
</dbReference>
<evidence type="ECO:0000313" key="2">
    <source>
        <dbReference type="EMBL" id="GAA3540259.1"/>
    </source>
</evidence>
<gene>
    <name evidence="2" type="ORF">GCM10022263_29640</name>
</gene>